<sequence length="469" mass="47582">MTLPLRVTVAPERADASPGEALTFDVTVRNASDIVEHYGLELLGLPDGATVRTEPEVAKLRPSETGTLTVRVTLPVQPPAPAGTYVLGALVKSRYRDDVSRCVEVPLQLAAVEEITVRATPEVVTGGRTGRYTLEIANGGNAPVRLYLAATDPERRVRPEFQPAWVDLPPGTSAQALLSVQAPLPWNREKQRQLTITATPDLPGAAAGTGTATFVQQPRFASKFAKVAGIGAAVALVAAAIAVPALVVNANKHDDKTPQNGAANAPQSAAAPPPAPSVAASSAAAPSASASASEAPSSAPASSAPPSPSASATGDGARDVDLGGVGPGVLASDAFRNQGFLASADPGTVIVAGCEDARSVAIVAGPDGRKVLTSSSADDPAKCNTVPMMIDFGADALGGSIKLTPLNPDTLEMEVAYRDLTREVKSDLAVADASGHGGIDYVLVRPRAATGGAAPAAVALTGIRIGPLR</sequence>
<feature type="region of interest" description="Disordered" evidence="1">
    <location>
        <begin position="254"/>
        <end position="320"/>
    </location>
</feature>
<accession>A0A4Q7ZCT1</accession>
<keyword evidence="2" id="KW-0812">Transmembrane</keyword>
<keyword evidence="2" id="KW-0472">Membrane</keyword>
<comment type="caution">
    <text evidence="3">The sequence shown here is derived from an EMBL/GenBank/DDBJ whole genome shotgun (WGS) entry which is preliminary data.</text>
</comment>
<dbReference type="InterPro" id="IPR013783">
    <property type="entry name" value="Ig-like_fold"/>
</dbReference>
<dbReference type="EMBL" id="SHKY01000001">
    <property type="protein sequence ID" value="RZU48460.1"/>
    <property type="molecule type" value="Genomic_DNA"/>
</dbReference>
<evidence type="ECO:0000256" key="2">
    <source>
        <dbReference type="SAM" id="Phobius"/>
    </source>
</evidence>
<dbReference type="Gene3D" id="2.60.40.10">
    <property type="entry name" value="Immunoglobulins"/>
    <property type="match status" value="1"/>
</dbReference>
<proteinExistence type="predicted"/>
<dbReference type="OrthoDB" id="3669724at2"/>
<dbReference type="RefSeq" id="WP_130507700.1">
    <property type="nucleotide sequence ID" value="NZ_SHKY01000001.1"/>
</dbReference>
<dbReference type="Proteomes" id="UP000292564">
    <property type="component" value="Unassembled WGS sequence"/>
</dbReference>
<organism evidence="3 4">
    <name type="scientific">Krasilnikovia cinnamomea</name>
    <dbReference type="NCBI Taxonomy" id="349313"/>
    <lineage>
        <taxon>Bacteria</taxon>
        <taxon>Bacillati</taxon>
        <taxon>Actinomycetota</taxon>
        <taxon>Actinomycetes</taxon>
        <taxon>Micromonosporales</taxon>
        <taxon>Micromonosporaceae</taxon>
        <taxon>Krasilnikovia</taxon>
    </lineage>
</organism>
<dbReference type="GO" id="GO:0005975">
    <property type="term" value="P:carbohydrate metabolic process"/>
    <property type="evidence" value="ECO:0007669"/>
    <property type="project" value="UniProtKB-ARBA"/>
</dbReference>
<evidence type="ECO:0000313" key="4">
    <source>
        <dbReference type="Proteomes" id="UP000292564"/>
    </source>
</evidence>
<gene>
    <name evidence="3" type="ORF">EV385_0176</name>
</gene>
<evidence type="ECO:0000313" key="3">
    <source>
        <dbReference type="EMBL" id="RZU48460.1"/>
    </source>
</evidence>
<feature type="compositionally biased region" description="Low complexity" evidence="1">
    <location>
        <begin position="277"/>
        <end position="302"/>
    </location>
</feature>
<keyword evidence="4" id="KW-1185">Reference proteome</keyword>
<evidence type="ECO:0000256" key="1">
    <source>
        <dbReference type="SAM" id="MobiDB-lite"/>
    </source>
</evidence>
<reference evidence="3 4" key="1">
    <citation type="submission" date="2019-02" db="EMBL/GenBank/DDBJ databases">
        <title>Sequencing the genomes of 1000 actinobacteria strains.</title>
        <authorList>
            <person name="Klenk H.-P."/>
        </authorList>
    </citation>
    <scope>NUCLEOTIDE SEQUENCE [LARGE SCALE GENOMIC DNA]</scope>
    <source>
        <strain evidence="3 4">DSM 45162</strain>
    </source>
</reference>
<dbReference type="AlphaFoldDB" id="A0A4Q7ZCT1"/>
<feature type="transmembrane region" description="Helical" evidence="2">
    <location>
        <begin position="227"/>
        <end position="248"/>
    </location>
</feature>
<name>A0A4Q7ZCT1_9ACTN</name>
<protein>
    <submittedName>
        <fullName evidence="3">Uncharacterized protein</fullName>
    </submittedName>
</protein>
<keyword evidence="2" id="KW-1133">Transmembrane helix</keyword>